<dbReference type="Proteomes" id="UP000824120">
    <property type="component" value="Chromosome 3"/>
</dbReference>
<feature type="region of interest" description="Disordered" evidence="1">
    <location>
        <begin position="61"/>
        <end position="111"/>
    </location>
</feature>
<feature type="compositionally biased region" description="Low complexity" evidence="1">
    <location>
        <begin position="96"/>
        <end position="110"/>
    </location>
</feature>
<name>A0A9J5ZQC6_SOLCO</name>
<feature type="compositionally biased region" description="Low complexity" evidence="1">
    <location>
        <begin position="1"/>
        <end position="14"/>
    </location>
</feature>
<dbReference type="AlphaFoldDB" id="A0A9J5ZQC6"/>
<sequence length="148" mass="15689">MNNRLSLSPSRLSPAKITTTKRQPLASISLPSPLLLSLLTPLAAATTATLLLFLFSLQATGDEGESSSSSRQGQPPATPPQATSERANNDQQGEPSAPASDNNSNNCNQATVPARRGHVEQQLQPLLLCISPKLGINKYKEAFGGFEH</sequence>
<feature type="region of interest" description="Disordered" evidence="1">
    <location>
        <begin position="1"/>
        <end position="21"/>
    </location>
</feature>
<keyword evidence="3" id="KW-1185">Reference proteome</keyword>
<protein>
    <submittedName>
        <fullName evidence="2">Uncharacterized protein</fullName>
    </submittedName>
</protein>
<evidence type="ECO:0000313" key="3">
    <source>
        <dbReference type="Proteomes" id="UP000824120"/>
    </source>
</evidence>
<organism evidence="2 3">
    <name type="scientific">Solanum commersonii</name>
    <name type="common">Commerson's wild potato</name>
    <name type="synonym">Commerson's nightshade</name>
    <dbReference type="NCBI Taxonomy" id="4109"/>
    <lineage>
        <taxon>Eukaryota</taxon>
        <taxon>Viridiplantae</taxon>
        <taxon>Streptophyta</taxon>
        <taxon>Embryophyta</taxon>
        <taxon>Tracheophyta</taxon>
        <taxon>Spermatophyta</taxon>
        <taxon>Magnoliopsida</taxon>
        <taxon>eudicotyledons</taxon>
        <taxon>Gunneridae</taxon>
        <taxon>Pentapetalae</taxon>
        <taxon>asterids</taxon>
        <taxon>lamiids</taxon>
        <taxon>Solanales</taxon>
        <taxon>Solanaceae</taxon>
        <taxon>Solanoideae</taxon>
        <taxon>Solaneae</taxon>
        <taxon>Solanum</taxon>
    </lineage>
</organism>
<evidence type="ECO:0000313" key="2">
    <source>
        <dbReference type="EMBL" id="KAG5614307.1"/>
    </source>
</evidence>
<accession>A0A9J5ZQC6</accession>
<reference evidence="2 3" key="1">
    <citation type="submission" date="2020-09" db="EMBL/GenBank/DDBJ databases">
        <title>De no assembly of potato wild relative species, Solanum commersonii.</title>
        <authorList>
            <person name="Cho K."/>
        </authorList>
    </citation>
    <scope>NUCLEOTIDE SEQUENCE [LARGE SCALE GENOMIC DNA]</scope>
    <source>
        <strain evidence="2">LZ3.2</strain>
        <tissue evidence="2">Leaf</tissue>
    </source>
</reference>
<proteinExistence type="predicted"/>
<feature type="compositionally biased region" description="Polar residues" evidence="1">
    <location>
        <begin position="84"/>
        <end position="94"/>
    </location>
</feature>
<evidence type="ECO:0000256" key="1">
    <source>
        <dbReference type="SAM" id="MobiDB-lite"/>
    </source>
</evidence>
<gene>
    <name evidence="2" type="ORF">H5410_014131</name>
</gene>
<dbReference type="EMBL" id="JACXVP010000003">
    <property type="protein sequence ID" value="KAG5614307.1"/>
    <property type="molecule type" value="Genomic_DNA"/>
</dbReference>
<comment type="caution">
    <text evidence="2">The sequence shown here is derived from an EMBL/GenBank/DDBJ whole genome shotgun (WGS) entry which is preliminary data.</text>
</comment>